<organism evidence="1 2">
    <name type="scientific">Maribacter arenosus</name>
    <dbReference type="NCBI Taxonomy" id="1854708"/>
    <lineage>
        <taxon>Bacteria</taxon>
        <taxon>Pseudomonadati</taxon>
        <taxon>Bacteroidota</taxon>
        <taxon>Flavobacteriia</taxon>
        <taxon>Flavobacteriales</taxon>
        <taxon>Flavobacteriaceae</taxon>
        <taxon>Maribacter</taxon>
    </lineage>
</organism>
<keyword evidence="2" id="KW-1185">Reference proteome</keyword>
<comment type="caution">
    <text evidence="1">The sequence shown here is derived from an EMBL/GenBank/DDBJ whole genome shotgun (WGS) entry which is preliminary data.</text>
</comment>
<evidence type="ECO:0000313" key="2">
    <source>
        <dbReference type="Proteomes" id="UP000598350"/>
    </source>
</evidence>
<dbReference type="RefSeq" id="WP_188315692.1">
    <property type="nucleotide sequence ID" value="NZ_JABTCG010000011.1"/>
</dbReference>
<evidence type="ECO:0000313" key="1">
    <source>
        <dbReference type="EMBL" id="MBD0852571.1"/>
    </source>
</evidence>
<proteinExistence type="predicted"/>
<sequence>MKNLLLIILTLNFGLTFSQNIELINSRNFKGAIFPKTYDIPLTENPSIEKRFTPTKEEIVELENQLRSQIKKINKNKPNQGKHYGPIIHKRLKKYDRQYIGFIDQYGQRVIHANFIWNGYSIWESIRGWTKPDDSWKTDWQMWFDGGSRFWNINYIIDKKEFVDFRVNGVA</sequence>
<dbReference type="EMBL" id="JABTCG010000011">
    <property type="protein sequence ID" value="MBD0852571.1"/>
    <property type="molecule type" value="Genomic_DNA"/>
</dbReference>
<gene>
    <name evidence="1" type="ORF">HPE63_17985</name>
</gene>
<reference evidence="1 2" key="1">
    <citation type="submission" date="2020-05" db="EMBL/GenBank/DDBJ databases">
        <title>The draft genome sequence of Maribacter arenosus CAU 1321.</title>
        <authorList>
            <person name="Mu L."/>
        </authorList>
    </citation>
    <scope>NUCLEOTIDE SEQUENCE [LARGE SCALE GENOMIC DNA]</scope>
    <source>
        <strain evidence="1 2">CAU 1321</strain>
    </source>
</reference>
<name>A0ABR7VI01_9FLAO</name>
<protein>
    <submittedName>
        <fullName evidence="1">Uncharacterized protein</fullName>
    </submittedName>
</protein>
<dbReference type="Proteomes" id="UP000598350">
    <property type="component" value="Unassembled WGS sequence"/>
</dbReference>
<accession>A0ABR7VI01</accession>